<keyword evidence="2" id="KW-1185">Reference proteome</keyword>
<organism evidence="1 2">
    <name type="scientific">Arctium lappa</name>
    <name type="common">Greater burdock</name>
    <name type="synonym">Lappa major</name>
    <dbReference type="NCBI Taxonomy" id="4217"/>
    <lineage>
        <taxon>Eukaryota</taxon>
        <taxon>Viridiplantae</taxon>
        <taxon>Streptophyta</taxon>
        <taxon>Embryophyta</taxon>
        <taxon>Tracheophyta</taxon>
        <taxon>Spermatophyta</taxon>
        <taxon>Magnoliopsida</taxon>
        <taxon>eudicotyledons</taxon>
        <taxon>Gunneridae</taxon>
        <taxon>Pentapetalae</taxon>
        <taxon>asterids</taxon>
        <taxon>campanulids</taxon>
        <taxon>Asterales</taxon>
        <taxon>Asteraceae</taxon>
        <taxon>Carduoideae</taxon>
        <taxon>Cardueae</taxon>
        <taxon>Arctiinae</taxon>
        <taxon>Arctium</taxon>
    </lineage>
</organism>
<name>A0ACB9CKV8_ARCLA</name>
<evidence type="ECO:0000313" key="2">
    <source>
        <dbReference type="Proteomes" id="UP001055879"/>
    </source>
</evidence>
<reference evidence="2" key="1">
    <citation type="journal article" date="2022" name="Mol. Ecol. Resour.">
        <title>The genomes of chicory, endive, great burdock and yacon provide insights into Asteraceae palaeo-polyploidization history and plant inulin production.</title>
        <authorList>
            <person name="Fan W."/>
            <person name="Wang S."/>
            <person name="Wang H."/>
            <person name="Wang A."/>
            <person name="Jiang F."/>
            <person name="Liu H."/>
            <person name="Zhao H."/>
            <person name="Xu D."/>
            <person name="Zhang Y."/>
        </authorList>
    </citation>
    <scope>NUCLEOTIDE SEQUENCE [LARGE SCALE GENOMIC DNA]</scope>
    <source>
        <strain evidence="2">cv. Niubang</strain>
    </source>
</reference>
<comment type="caution">
    <text evidence="1">The sequence shown here is derived from an EMBL/GenBank/DDBJ whole genome shotgun (WGS) entry which is preliminary data.</text>
</comment>
<evidence type="ECO:0000313" key="1">
    <source>
        <dbReference type="EMBL" id="KAI3734920.1"/>
    </source>
</evidence>
<gene>
    <name evidence="1" type="ORF">L6452_14402</name>
</gene>
<protein>
    <submittedName>
        <fullName evidence="1">Uncharacterized protein</fullName>
    </submittedName>
</protein>
<proteinExistence type="predicted"/>
<dbReference type="EMBL" id="CM042050">
    <property type="protein sequence ID" value="KAI3734920.1"/>
    <property type="molecule type" value="Genomic_DNA"/>
</dbReference>
<accession>A0ACB9CKV8</accession>
<reference evidence="1 2" key="2">
    <citation type="journal article" date="2022" name="Mol. Ecol. Resour.">
        <title>The genomes of chicory, endive, great burdock and yacon provide insights into Asteraceae paleo-polyploidization history and plant inulin production.</title>
        <authorList>
            <person name="Fan W."/>
            <person name="Wang S."/>
            <person name="Wang H."/>
            <person name="Wang A."/>
            <person name="Jiang F."/>
            <person name="Liu H."/>
            <person name="Zhao H."/>
            <person name="Xu D."/>
            <person name="Zhang Y."/>
        </authorList>
    </citation>
    <scope>NUCLEOTIDE SEQUENCE [LARGE SCALE GENOMIC DNA]</scope>
    <source>
        <strain evidence="2">cv. Niubang</strain>
    </source>
</reference>
<dbReference type="Proteomes" id="UP001055879">
    <property type="component" value="Linkage Group LG04"/>
</dbReference>
<sequence>MLGFRIKLYTQSLSLRIKCLPKSSVLGSSSIRKVFFAHLSSSAKFGLRILRVTRCVSHYLRKVYFAHPSSYAKLTLRILLITQRPFDRPKLASGLYKPTKEYTHEALSAYQADRDIKANLMLDLPKSVYNRIDYFKTHPSLMWQQLEKIMLGSSIKVEKTDLELNLKFLNTLQPEWNKSCHGLRNDVRISTMQIQELYEILMTDESLVIEKKDKLEKKKKTVDLVALLTNITRKSSNLDRVPSLLASLLVQQSKYLSQSLLLATTVENRVTSQRSVEQRRLRTQLITEGNWSWLRKERMEQLYWQKKNSGWITLTMKL</sequence>